<organism evidence="2 3">
    <name type="scientific">Corynespora cassiicola Philippines</name>
    <dbReference type="NCBI Taxonomy" id="1448308"/>
    <lineage>
        <taxon>Eukaryota</taxon>
        <taxon>Fungi</taxon>
        <taxon>Dikarya</taxon>
        <taxon>Ascomycota</taxon>
        <taxon>Pezizomycotina</taxon>
        <taxon>Dothideomycetes</taxon>
        <taxon>Pleosporomycetidae</taxon>
        <taxon>Pleosporales</taxon>
        <taxon>Corynesporascaceae</taxon>
        <taxon>Corynespora</taxon>
    </lineage>
</organism>
<feature type="compositionally biased region" description="Acidic residues" evidence="1">
    <location>
        <begin position="961"/>
        <end position="972"/>
    </location>
</feature>
<feature type="region of interest" description="Disordered" evidence="1">
    <location>
        <begin position="787"/>
        <end position="822"/>
    </location>
</feature>
<sequence length="972" mass="109764">MAADDDLPWTTTRCNRLLRPLSSKLAKLRKELEKSQSINTDPRKTATAFTTKASPYTTTGLTQPVRKPRGFDKARDPDWVPGAKPNGANKKTYGGRPGRKPGIGQCSSQNSRNTARPGEIAFTPLITRVGGGFQESPQSQNSPLRRFIKNRGPLVAKPEQFQILKRQMPSDIEKLVKGLAESYANLLQATTVGDEKRWKGTRSLMATCLRKMPAYIALEEYFAELDQEEGDDVRDVVKEVYAYLEENFESRVGQGWWHLRQILRAHGTCLLCDAFGDQVLKLESLHLLVSHCLNVAAWDEAEKLLWSYLPNVRSLSTPNNADSDLFDPQRSLYMHMIQGFVDRTGRHRLFYDVLEYMISQDLLPLEWLATKSMHQAWDRLVRTLSDGDHRTLENAFRFLETTVYAGIGLPDESIYEDGEIDVVSKQLKPSGRQEMREALDTTFSSLFTVLSSIALVNRNRDEPMGELTVHRVTWVLDSIVIGLLKRNDIRADLELLGPELENMQTFAQRALWAVCASFLVHLGGCRLDSSLALLDISSLLRSMNWVAMQYSSHGIDFSSILATIPGFISAAARSTGRIWKDDGFDQLQRLIDSLLSISGVRLPHKLWTMKRLALESATEFAHATNDADHAAYARQIEKKMHLKGRVVIMHSPEKNETPSVGGGFRWEEGIGEWVACTPFAKQDVKRLPQKPMRALDLLPTPIQSEDDQDASLISGEDGMETLLGDIDESTWDQDTTLFSDGFQHSSPVKRSHFVSRALLGKRQRAVSPLVVIPAKRIELTPPESPVIFYPTLPEDMARSSPEDKRRRSRRHSALASGLRTQRSRLSLNRSLRSIERKTYEIRELSTDSESNNDAEDSDSDISTSPEERSCYTLRARRPILSQSGTTRLAVSQVDRDESGPRTRQRPTRTTIALVRRPKRGSGQVEGKFKDEERDELLKTPGDAKRRRRSGRTRAVRRADVSFDESEDELSFQ</sequence>
<dbReference type="Proteomes" id="UP000240883">
    <property type="component" value="Unassembled WGS sequence"/>
</dbReference>
<dbReference type="OrthoDB" id="4159838at2759"/>
<feature type="compositionally biased region" description="Polar residues" evidence="1">
    <location>
        <begin position="105"/>
        <end position="114"/>
    </location>
</feature>
<accession>A0A2T2NR37</accession>
<feature type="compositionally biased region" description="Basic and acidic residues" evidence="1">
    <location>
        <begin position="926"/>
        <end position="943"/>
    </location>
</feature>
<evidence type="ECO:0000256" key="1">
    <source>
        <dbReference type="SAM" id="MobiDB-lite"/>
    </source>
</evidence>
<keyword evidence="3" id="KW-1185">Reference proteome</keyword>
<proteinExistence type="predicted"/>
<feature type="compositionally biased region" description="Acidic residues" evidence="1">
    <location>
        <begin position="850"/>
        <end position="859"/>
    </location>
</feature>
<evidence type="ECO:0000313" key="2">
    <source>
        <dbReference type="EMBL" id="PSN67891.1"/>
    </source>
</evidence>
<evidence type="ECO:0000313" key="3">
    <source>
        <dbReference type="Proteomes" id="UP000240883"/>
    </source>
</evidence>
<dbReference type="AlphaFoldDB" id="A0A2T2NR37"/>
<feature type="compositionally biased region" description="Polar residues" evidence="1">
    <location>
        <begin position="47"/>
        <end position="62"/>
    </location>
</feature>
<feature type="compositionally biased region" description="Basic and acidic residues" evidence="1">
    <location>
        <begin position="69"/>
        <end position="78"/>
    </location>
</feature>
<feature type="compositionally biased region" description="Basic and acidic residues" evidence="1">
    <location>
        <begin position="795"/>
        <end position="805"/>
    </location>
</feature>
<gene>
    <name evidence="2" type="ORF">BS50DRAFT_572866</name>
</gene>
<feature type="compositionally biased region" description="Polar residues" evidence="1">
    <location>
        <begin position="880"/>
        <end position="889"/>
    </location>
</feature>
<feature type="compositionally biased region" description="Basic residues" evidence="1">
    <location>
        <begin position="944"/>
        <end position="955"/>
    </location>
</feature>
<name>A0A2T2NR37_CORCC</name>
<protein>
    <submittedName>
        <fullName evidence="2">Uncharacterized protein</fullName>
    </submittedName>
</protein>
<feature type="compositionally biased region" description="Low complexity" evidence="1">
    <location>
        <begin position="813"/>
        <end position="822"/>
    </location>
</feature>
<dbReference type="EMBL" id="KZ678134">
    <property type="protein sequence ID" value="PSN67891.1"/>
    <property type="molecule type" value="Genomic_DNA"/>
</dbReference>
<feature type="region of interest" description="Disordered" evidence="1">
    <location>
        <begin position="31"/>
        <end position="117"/>
    </location>
</feature>
<reference evidence="2 3" key="1">
    <citation type="journal article" date="2018" name="Front. Microbiol.">
        <title>Genome-Wide Analysis of Corynespora cassiicola Leaf Fall Disease Putative Effectors.</title>
        <authorList>
            <person name="Lopez D."/>
            <person name="Ribeiro S."/>
            <person name="Label P."/>
            <person name="Fumanal B."/>
            <person name="Venisse J.S."/>
            <person name="Kohler A."/>
            <person name="de Oliveira R.R."/>
            <person name="Labutti K."/>
            <person name="Lipzen A."/>
            <person name="Lail K."/>
            <person name="Bauer D."/>
            <person name="Ohm R.A."/>
            <person name="Barry K.W."/>
            <person name="Spatafora J."/>
            <person name="Grigoriev I.V."/>
            <person name="Martin F.M."/>
            <person name="Pujade-Renaud V."/>
        </authorList>
    </citation>
    <scope>NUCLEOTIDE SEQUENCE [LARGE SCALE GENOMIC DNA]</scope>
    <source>
        <strain evidence="2 3">Philippines</strain>
    </source>
</reference>
<feature type="region of interest" description="Disordered" evidence="1">
    <location>
        <begin position="842"/>
        <end position="972"/>
    </location>
</feature>